<dbReference type="RefSeq" id="WP_308711067.1">
    <property type="nucleotide sequence ID" value="NZ_JAVHUY010000003.1"/>
</dbReference>
<dbReference type="Proteomes" id="UP001230908">
    <property type="component" value="Unassembled WGS sequence"/>
</dbReference>
<evidence type="ECO:0000256" key="3">
    <source>
        <dbReference type="ARBA" id="ARBA00022827"/>
    </source>
</evidence>
<evidence type="ECO:0000256" key="4">
    <source>
        <dbReference type="ARBA" id="ARBA00023002"/>
    </source>
</evidence>
<comment type="caution">
    <text evidence="7">The sequence shown here is derived from an EMBL/GenBank/DDBJ whole genome shotgun (WGS) entry which is preliminary data.</text>
</comment>
<dbReference type="PANTHER" id="PTHR43557">
    <property type="entry name" value="APOPTOSIS-INDUCING FACTOR 1"/>
    <property type="match status" value="1"/>
</dbReference>
<dbReference type="Pfam" id="PF07992">
    <property type="entry name" value="Pyr_redox_2"/>
    <property type="match status" value="1"/>
</dbReference>
<dbReference type="PRINTS" id="PR00368">
    <property type="entry name" value="FADPNR"/>
</dbReference>
<sequence length="401" mass="41981">MTGDRIVVVGGGLGGLRTVEALRRLGHRGQITLISDERLVPYDRPPLSKQLLDGQRLHEPPYLRAPDAYADLCDLLLGRRAAGLDVAGRAVLLDDGTEVPYTAAVLATGTTPRGLPLLADMSHTVRTYADALELRGAIHRYRKLAVVGGGFMGCEIASAAAANGTPVTLVETAPTPLHGVLGAQVGGHVRDLQAADGVDVRCGVTVTGVLRLGEERHLVLSAAGTVDAAVVAVCVGVRPAVDWLADSGLELADGIVCDAFGETSARDVYAVGDAAAWRYPGSDVPVRVEHWTTTAAQAQAVAGNLLAARDARQPLDPLHYFWSDQCRTKLQCFGLPRPGDEVETRAGADGRSLLAAYGDGKRATAVLGIGRPKQVLALRAKLAAKAPFREVAGAVRELAAA</sequence>
<dbReference type="SUPFAM" id="SSF51905">
    <property type="entry name" value="FAD/NAD(P)-binding domain"/>
    <property type="match status" value="1"/>
</dbReference>
<dbReference type="InterPro" id="IPR016156">
    <property type="entry name" value="FAD/NAD-linked_Rdtase_dimer_sf"/>
</dbReference>
<organism evidence="7 8">
    <name type="scientific">Phytohabitans maris</name>
    <dbReference type="NCBI Taxonomy" id="3071409"/>
    <lineage>
        <taxon>Bacteria</taxon>
        <taxon>Bacillati</taxon>
        <taxon>Actinomycetota</taxon>
        <taxon>Actinomycetes</taxon>
        <taxon>Micromonosporales</taxon>
        <taxon>Micromonosporaceae</taxon>
    </lineage>
</organism>
<dbReference type="Gene3D" id="3.50.50.60">
    <property type="entry name" value="FAD/NAD(P)-binding domain"/>
    <property type="match status" value="2"/>
</dbReference>
<evidence type="ECO:0000259" key="5">
    <source>
        <dbReference type="Pfam" id="PF07992"/>
    </source>
</evidence>
<dbReference type="PRINTS" id="PR00469">
    <property type="entry name" value="PNDRDTASEII"/>
</dbReference>
<keyword evidence="3" id="KW-0274">FAD</keyword>
<dbReference type="SUPFAM" id="SSF55424">
    <property type="entry name" value="FAD/NAD-linked reductases, dimerisation (C-terminal) domain"/>
    <property type="match status" value="1"/>
</dbReference>
<evidence type="ECO:0000313" key="7">
    <source>
        <dbReference type="EMBL" id="MDQ7903793.1"/>
    </source>
</evidence>
<dbReference type="InterPro" id="IPR036188">
    <property type="entry name" value="FAD/NAD-bd_sf"/>
</dbReference>
<feature type="domain" description="Reductase C-terminal" evidence="6">
    <location>
        <begin position="320"/>
        <end position="389"/>
    </location>
</feature>
<dbReference type="InterPro" id="IPR023753">
    <property type="entry name" value="FAD/NAD-binding_dom"/>
</dbReference>
<name>A0ABU0Z9S4_9ACTN</name>
<accession>A0ABU0Z9S4</accession>
<comment type="cofactor">
    <cofactor evidence="1">
        <name>FAD</name>
        <dbReference type="ChEBI" id="CHEBI:57692"/>
    </cofactor>
</comment>
<protein>
    <submittedName>
        <fullName evidence="7">FAD-dependent oxidoreductase</fullName>
    </submittedName>
</protein>
<evidence type="ECO:0000256" key="1">
    <source>
        <dbReference type="ARBA" id="ARBA00001974"/>
    </source>
</evidence>
<keyword evidence="2" id="KW-0285">Flavoprotein</keyword>
<evidence type="ECO:0000259" key="6">
    <source>
        <dbReference type="Pfam" id="PF14759"/>
    </source>
</evidence>
<dbReference type="PANTHER" id="PTHR43557:SF2">
    <property type="entry name" value="RIESKE DOMAIN-CONTAINING PROTEIN-RELATED"/>
    <property type="match status" value="1"/>
</dbReference>
<dbReference type="EMBL" id="JAVHUY010000003">
    <property type="protein sequence ID" value="MDQ7903793.1"/>
    <property type="molecule type" value="Genomic_DNA"/>
</dbReference>
<dbReference type="Pfam" id="PF14759">
    <property type="entry name" value="Reductase_C"/>
    <property type="match status" value="1"/>
</dbReference>
<dbReference type="InterPro" id="IPR028202">
    <property type="entry name" value="Reductase_C"/>
</dbReference>
<evidence type="ECO:0000256" key="2">
    <source>
        <dbReference type="ARBA" id="ARBA00022630"/>
    </source>
</evidence>
<proteinExistence type="predicted"/>
<keyword evidence="4" id="KW-0560">Oxidoreductase</keyword>
<gene>
    <name evidence="7" type="ORF">RB614_04580</name>
</gene>
<feature type="domain" description="FAD/NAD(P)-binding" evidence="5">
    <location>
        <begin position="5"/>
        <end position="298"/>
    </location>
</feature>
<keyword evidence="8" id="KW-1185">Reference proteome</keyword>
<dbReference type="InterPro" id="IPR050446">
    <property type="entry name" value="FAD-oxidoreductase/Apoptosis"/>
</dbReference>
<dbReference type="Gene3D" id="3.30.390.30">
    <property type="match status" value="1"/>
</dbReference>
<evidence type="ECO:0000313" key="8">
    <source>
        <dbReference type="Proteomes" id="UP001230908"/>
    </source>
</evidence>
<reference evidence="7 8" key="1">
    <citation type="submission" date="2023-08" db="EMBL/GenBank/DDBJ databases">
        <title>Phytohabitans sansha sp. nov., isolated from marine sediment.</title>
        <authorList>
            <person name="Zhao Y."/>
            <person name="Yi K."/>
        </authorList>
    </citation>
    <scope>NUCLEOTIDE SEQUENCE [LARGE SCALE GENOMIC DNA]</scope>
    <source>
        <strain evidence="7 8">ZYX-F-186</strain>
    </source>
</reference>